<evidence type="ECO:0000313" key="1">
    <source>
        <dbReference type="EMBL" id="KZV58692.1"/>
    </source>
</evidence>
<keyword evidence="2" id="KW-1185">Reference proteome</keyword>
<gene>
    <name evidence="1" type="ORF">F511_29768</name>
</gene>
<name>A0A2Z7DHK6_9LAMI</name>
<proteinExistence type="predicted"/>
<reference evidence="1 2" key="1">
    <citation type="journal article" date="2015" name="Proc. Natl. Acad. Sci. U.S.A.">
        <title>The resurrection genome of Boea hygrometrica: A blueprint for survival of dehydration.</title>
        <authorList>
            <person name="Xiao L."/>
            <person name="Yang G."/>
            <person name="Zhang L."/>
            <person name="Yang X."/>
            <person name="Zhao S."/>
            <person name="Ji Z."/>
            <person name="Zhou Q."/>
            <person name="Hu M."/>
            <person name="Wang Y."/>
            <person name="Chen M."/>
            <person name="Xu Y."/>
            <person name="Jin H."/>
            <person name="Xiao X."/>
            <person name="Hu G."/>
            <person name="Bao F."/>
            <person name="Hu Y."/>
            <person name="Wan P."/>
            <person name="Li L."/>
            <person name="Deng X."/>
            <person name="Kuang T."/>
            <person name="Xiang C."/>
            <person name="Zhu J.K."/>
            <person name="Oliver M.J."/>
            <person name="He Y."/>
        </authorList>
    </citation>
    <scope>NUCLEOTIDE SEQUENCE [LARGE SCALE GENOMIC DNA]</scope>
    <source>
        <strain evidence="2">cv. XS01</strain>
    </source>
</reference>
<sequence length="244" mass="27162">MLELMSRGLKVVCNQNLFADAQFPLSPPPRSPSPHSHLPAIHLCTSHLPTIHLCIVQLLQVKLLPVQIHLVHPIFKGLKMSDWSIVSTGRDTEEASLYHGYTEESPVRHVEPLIVCATSGIGDHSPSSFEPPTSHMLSLKTIVEDGRAQSLVITTGEGAQVEEDQPEGTTKLDPYLTEFVAPTLDQRMEIIIQRSWARMQMESYFSADCAKGKKAADIGFRLQSFRWKETSGAYKPLALMVQHI</sequence>
<organism evidence="1 2">
    <name type="scientific">Dorcoceras hygrometricum</name>
    <dbReference type="NCBI Taxonomy" id="472368"/>
    <lineage>
        <taxon>Eukaryota</taxon>
        <taxon>Viridiplantae</taxon>
        <taxon>Streptophyta</taxon>
        <taxon>Embryophyta</taxon>
        <taxon>Tracheophyta</taxon>
        <taxon>Spermatophyta</taxon>
        <taxon>Magnoliopsida</taxon>
        <taxon>eudicotyledons</taxon>
        <taxon>Gunneridae</taxon>
        <taxon>Pentapetalae</taxon>
        <taxon>asterids</taxon>
        <taxon>lamiids</taxon>
        <taxon>Lamiales</taxon>
        <taxon>Gesneriaceae</taxon>
        <taxon>Didymocarpoideae</taxon>
        <taxon>Trichosporeae</taxon>
        <taxon>Loxocarpinae</taxon>
        <taxon>Dorcoceras</taxon>
    </lineage>
</organism>
<dbReference type="EMBL" id="KQ986360">
    <property type="protein sequence ID" value="KZV58692.1"/>
    <property type="molecule type" value="Genomic_DNA"/>
</dbReference>
<evidence type="ECO:0000313" key="2">
    <source>
        <dbReference type="Proteomes" id="UP000250235"/>
    </source>
</evidence>
<dbReference type="Proteomes" id="UP000250235">
    <property type="component" value="Unassembled WGS sequence"/>
</dbReference>
<protein>
    <submittedName>
        <fullName evidence="1">Uncharacterized protein</fullName>
    </submittedName>
</protein>
<accession>A0A2Z7DHK6</accession>
<dbReference type="AlphaFoldDB" id="A0A2Z7DHK6"/>